<name>A0A0A0IY98_9MICO</name>
<dbReference type="AlphaFoldDB" id="A0A0A0IY98"/>
<evidence type="ECO:0008006" key="3">
    <source>
        <dbReference type="Google" id="ProtNLM"/>
    </source>
</evidence>
<gene>
    <name evidence="1" type="ORF">N802_09815</name>
</gene>
<dbReference type="InterPro" id="IPR051604">
    <property type="entry name" value="Ergot_Alk_Oxidoreductase"/>
</dbReference>
<dbReference type="EMBL" id="AVPJ01000022">
    <property type="protein sequence ID" value="KGN30160.1"/>
    <property type="molecule type" value="Genomic_DNA"/>
</dbReference>
<keyword evidence="2" id="KW-1185">Reference proteome</keyword>
<dbReference type="eggNOG" id="COG0702">
    <property type="taxonomic scope" value="Bacteria"/>
</dbReference>
<reference evidence="1 2" key="1">
    <citation type="submission" date="2013-08" db="EMBL/GenBank/DDBJ databases">
        <title>The genome sequence of Knoellia sinensis.</title>
        <authorList>
            <person name="Zhu W."/>
            <person name="Wang G."/>
        </authorList>
    </citation>
    <scope>NUCLEOTIDE SEQUENCE [LARGE SCALE GENOMIC DNA]</scope>
    <source>
        <strain evidence="1 2">KCTC 19936</strain>
    </source>
</reference>
<sequence>MTVPDHAPDLGSVVILGGAGKTGARVAARLTAHGIEARFASRSTSPIFDWDDPTTWRGALEGARAAYIAYQPDLTIPGAAAAIGAVAGLAREVGVERLVLLSGRGEDGAAASEQAAFAAHPYVTVCRCAWFSQNFTEGMFADALHTGVLAMSAPGDVPEPFLDLDDLADVVVLALTEDGHSGVVHELTGPVSVTLVEAVGIVSALSGRPVDFVRVSEGEFIAGAVAQGLDEPAAAFLAGMFEELLDGRNITPATGVREALGREPRSFHDWAKDGAANDSWGGAR</sequence>
<comment type="caution">
    <text evidence="1">The sequence shown here is derived from an EMBL/GenBank/DDBJ whole genome shotgun (WGS) entry which is preliminary data.</text>
</comment>
<proteinExistence type="predicted"/>
<dbReference type="PANTHER" id="PTHR43162:SF1">
    <property type="entry name" value="PRESTALK A DIFFERENTIATION PROTEIN A"/>
    <property type="match status" value="1"/>
</dbReference>
<evidence type="ECO:0000313" key="1">
    <source>
        <dbReference type="EMBL" id="KGN30160.1"/>
    </source>
</evidence>
<dbReference type="STRING" id="1385520.N802_09815"/>
<protein>
    <recommendedName>
        <fullName evidence="3">NmrA family transcriptional regulator</fullName>
    </recommendedName>
</protein>
<dbReference type="Gene3D" id="3.40.50.720">
    <property type="entry name" value="NAD(P)-binding Rossmann-like Domain"/>
    <property type="match status" value="1"/>
</dbReference>
<organism evidence="1 2">
    <name type="scientific">Knoellia sinensis KCTC 19936</name>
    <dbReference type="NCBI Taxonomy" id="1385520"/>
    <lineage>
        <taxon>Bacteria</taxon>
        <taxon>Bacillati</taxon>
        <taxon>Actinomycetota</taxon>
        <taxon>Actinomycetes</taxon>
        <taxon>Micrococcales</taxon>
        <taxon>Intrasporangiaceae</taxon>
        <taxon>Knoellia</taxon>
    </lineage>
</organism>
<dbReference type="Proteomes" id="UP000030002">
    <property type="component" value="Unassembled WGS sequence"/>
</dbReference>
<dbReference type="OrthoDB" id="3243290at2"/>
<dbReference type="Gene3D" id="3.90.25.10">
    <property type="entry name" value="UDP-galactose 4-epimerase, domain 1"/>
    <property type="match status" value="1"/>
</dbReference>
<dbReference type="InterPro" id="IPR036291">
    <property type="entry name" value="NAD(P)-bd_dom_sf"/>
</dbReference>
<dbReference type="PANTHER" id="PTHR43162">
    <property type="match status" value="1"/>
</dbReference>
<evidence type="ECO:0000313" key="2">
    <source>
        <dbReference type="Proteomes" id="UP000030002"/>
    </source>
</evidence>
<dbReference type="SUPFAM" id="SSF51735">
    <property type="entry name" value="NAD(P)-binding Rossmann-fold domains"/>
    <property type="match status" value="1"/>
</dbReference>
<accession>A0A0A0IY98</accession>